<dbReference type="OrthoDB" id="1014181at2"/>
<protein>
    <submittedName>
        <fullName evidence="2">ISL3 family transposase</fullName>
    </submittedName>
</protein>
<evidence type="ECO:0000313" key="3">
    <source>
        <dbReference type="Proteomes" id="UP000288096"/>
    </source>
</evidence>
<reference evidence="3" key="2">
    <citation type="submission" date="2019-01" db="EMBL/GenBank/DDBJ databases">
        <title>Genome sequence of Desulfonema ishimotonii strain Tokyo 01.</title>
        <authorList>
            <person name="Fukui M."/>
        </authorList>
    </citation>
    <scope>NUCLEOTIDE SEQUENCE [LARGE SCALE GENOMIC DNA]</scope>
    <source>
        <strain evidence="3">Tokyo 01</strain>
    </source>
</reference>
<gene>
    <name evidence="2" type="ORF">DENIS_1812</name>
</gene>
<feature type="domain" description="Transposase IS204/IS1001/IS1096/IS1165 DDE" evidence="1">
    <location>
        <begin position="2"/>
        <end position="117"/>
    </location>
</feature>
<organism evidence="2 3">
    <name type="scientific">Desulfonema ishimotonii</name>
    <dbReference type="NCBI Taxonomy" id="45657"/>
    <lineage>
        <taxon>Bacteria</taxon>
        <taxon>Pseudomonadati</taxon>
        <taxon>Thermodesulfobacteriota</taxon>
        <taxon>Desulfobacteria</taxon>
        <taxon>Desulfobacterales</taxon>
        <taxon>Desulfococcaceae</taxon>
        <taxon>Desulfonema</taxon>
    </lineage>
</organism>
<dbReference type="Pfam" id="PF01610">
    <property type="entry name" value="DDE_Tnp_ISL3"/>
    <property type="match status" value="1"/>
</dbReference>
<proteinExistence type="predicted"/>
<dbReference type="InterPro" id="IPR002560">
    <property type="entry name" value="Transposase_DDE"/>
</dbReference>
<accession>A0A401FV73</accession>
<dbReference type="Proteomes" id="UP000288096">
    <property type="component" value="Unassembled WGS sequence"/>
</dbReference>
<evidence type="ECO:0000313" key="2">
    <source>
        <dbReference type="EMBL" id="GBC60853.1"/>
    </source>
</evidence>
<name>A0A401FV73_9BACT</name>
<dbReference type="EMBL" id="BEXT01000001">
    <property type="protein sequence ID" value="GBC60853.1"/>
    <property type="molecule type" value="Genomic_DNA"/>
</dbReference>
<dbReference type="RefSeq" id="WP_124328212.1">
    <property type="nucleotide sequence ID" value="NZ_BEXT01000001.1"/>
</dbReference>
<evidence type="ECO:0000259" key="1">
    <source>
        <dbReference type="Pfam" id="PF01610"/>
    </source>
</evidence>
<dbReference type="AlphaFoldDB" id="A0A401FV73"/>
<sequence length="123" mass="14387">MIADRFHVAKLYKAGLDKLRKKEMKRLKDELSDEEYKKLKGVMRALRRKPKKLNDEQREILKILFEYSSVLEQVYELCNDLNSICEKNVSKAGAEGKFKAWMLKAQISGLNSFNSFLLVTKQK</sequence>
<comment type="caution">
    <text evidence="2">The sequence shown here is derived from an EMBL/GenBank/DDBJ whole genome shotgun (WGS) entry which is preliminary data.</text>
</comment>
<reference evidence="3" key="1">
    <citation type="submission" date="2017-11" db="EMBL/GenBank/DDBJ databases">
        <authorList>
            <person name="Watanabe M."/>
            <person name="Kojima H."/>
        </authorList>
    </citation>
    <scope>NUCLEOTIDE SEQUENCE [LARGE SCALE GENOMIC DNA]</scope>
    <source>
        <strain evidence="3">Tokyo 01</strain>
    </source>
</reference>
<keyword evidence="3" id="KW-1185">Reference proteome</keyword>